<comment type="caution">
    <text evidence="3">The sequence shown here is derived from an EMBL/GenBank/DDBJ whole genome shotgun (WGS) entry which is preliminary data.</text>
</comment>
<reference evidence="3 4" key="1">
    <citation type="submission" date="2015-07" db="EMBL/GenBank/DDBJ databases">
        <title>Genome sequence of Ornatilinea apprima DSM 23815.</title>
        <authorList>
            <person name="Hemp J."/>
            <person name="Ward L.M."/>
            <person name="Pace L.A."/>
            <person name="Fischer W.W."/>
        </authorList>
    </citation>
    <scope>NUCLEOTIDE SEQUENCE [LARGE SCALE GENOMIC DNA]</scope>
    <source>
        <strain evidence="3 4">P3M-1</strain>
    </source>
</reference>
<dbReference type="SUPFAM" id="SSF56317">
    <property type="entry name" value="Carbon-nitrogen hydrolase"/>
    <property type="match status" value="1"/>
</dbReference>
<name>A0A0P6X3H2_9CHLR</name>
<accession>A0A0P6X3H2</accession>
<dbReference type="InterPro" id="IPR001110">
    <property type="entry name" value="UPF0012_CS"/>
</dbReference>
<feature type="domain" description="CN hydrolase" evidence="2">
    <location>
        <begin position="3"/>
        <end position="239"/>
    </location>
</feature>
<dbReference type="PROSITE" id="PS50263">
    <property type="entry name" value="CN_HYDROLASE"/>
    <property type="match status" value="1"/>
</dbReference>
<dbReference type="Pfam" id="PF00795">
    <property type="entry name" value="CN_hydrolase"/>
    <property type="match status" value="1"/>
</dbReference>
<sequence>MKILAAIAQTRIQFGSLTANLAITRARMQAAARLHAHWIVFPELWLHGYDLKHFSEHARGTPAALQEIAALAADYQLTVWGTVLQSEGDNLYNSLVTITPQGEIRYRYRKTHLFRPLREDSWLQAGGELAPVFTHQGISIGPAICYDLRFPELFRAQMLAGAQCVVLPAQWSRPRLEHWQTLLRARAIENQTFVIGVNAVGLTGKETLTGSSAIISPRGQVLAQASLEEEALLTAELDFDALLAWRTDFPVLKDRRGDLYG</sequence>
<evidence type="ECO:0000259" key="2">
    <source>
        <dbReference type="PROSITE" id="PS50263"/>
    </source>
</evidence>
<comment type="similarity">
    <text evidence="1">Belongs to the carbon-nitrogen hydrolase superfamily. NIT1/NIT2 family.</text>
</comment>
<keyword evidence="4" id="KW-1185">Reference proteome</keyword>
<dbReference type="EMBL" id="LGCL01000032">
    <property type="protein sequence ID" value="KPL74344.1"/>
    <property type="molecule type" value="Genomic_DNA"/>
</dbReference>
<organism evidence="3 4">
    <name type="scientific">Ornatilinea apprima</name>
    <dbReference type="NCBI Taxonomy" id="1134406"/>
    <lineage>
        <taxon>Bacteria</taxon>
        <taxon>Bacillati</taxon>
        <taxon>Chloroflexota</taxon>
        <taxon>Anaerolineae</taxon>
        <taxon>Anaerolineales</taxon>
        <taxon>Anaerolineaceae</taxon>
        <taxon>Ornatilinea</taxon>
    </lineage>
</organism>
<dbReference type="RefSeq" id="WP_075063583.1">
    <property type="nucleotide sequence ID" value="NZ_LGCL01000032.1"/>
</dbReference>
<dbReference type="PANTHER" id="PTHR23088:SF27">
    <property type="entry name" value="DEAMINATED GLUTATHIONE AMIDASE"/>
    <property type="match status" value="1"/>
</dbReference>
<evidence type="ECO:0000313" key="4">
    <source>
        <dbReference type="Proteomes" id="UP000050417"/>
    </source>
</evidence>
<dbReference type="PANTHER" id="PTHR23088">
    <property type="entry name" value="NITRILASE-RELATED"/>
    <property type="match status" value="1"/>
</dbReference>
<protein>
    <recommendedName>
        <fullName evidence="2">CN hydrolase domain-containing protein</fullName>
    </recommendedName>
</protein>
<dbReference type="STRING" id="1134406.ADN00_13665"/>
<dbReference type="InterPro" id="IPR003010">
    <property type="entry name" value="C-N_Hydrolase"/>
</dbReference>
<evidence type="ECO:0000313" key="3">
    <source>
        <dbReference type="EMBL" id="KPL74344.1"/>
    </source>
</evidence>
<gene>
    <name evidence="3" type="ORF">ADN00_13665</name>
</gene>
<dbReference type="PROSITE" id="PS01227">
    <property type="entry name" value="UPF0012"/>
    <property type="match status" value="1"/>
</dbReference>
<dbReference type="OrthoDB" id="9811121at2"/>
<proteinExistence type="inferred from homology"/>
<dbReference type="AlphaFoldDB" id="A0A0P6X3H2"/>
<evidence type="ECO:0000256" key="1">
    <source>
        <dbReference type="ARBA" id="ARBA00010613"/>
    </source>
</evidence>
<dbReference type="Gene3D" id="3.60.110.10">
    <property type="entry name" value="Carbon-nitrogen hydrolase"/>
    <property type="match status" value="1"/>
</dbReference>
<dbReference type="InterPro" id="IPR036526">
    <property type="entry name" value="C-N_Hydrolase_sf"/>
</dbReference>
<dbReference type="Proteomes" id="UP000050417">
    <property type="component" value="Unassembled WGS sequence"/>
</dbReference>